<dbReference type="EMBL" id="MCFK01002480">
    <property type="protein sequence ID" value="RKF63569.1"/>
    <property type="molecule type" value="Genomic_DNA"/>
</dbReference>
<keyword evidence="8" id="KW-0560">Oxidoreductase</keyword>
<comment type="similarity">
    <text evidence="3">Belongs to the lysine N(6)-hydroxylase/L-ornithine N(5)-oxygenase family.</text>
</comment>
<gene>
    <name evidence="11" type="ORF">OnM2_024017</name>
</gene>
<sequence>MSPQAITSLGDKFGVPYEPISKEVIHNNRYQNGHTFESSIKTQYSDDDDDTLDLLCVGFGPASLAIAIALEDLLDDKLSPKVLFLERDAKFTWHSGMQIPGAKMQISFLKDLATPRNPRSRFTFINYLYTKQRLNQFINLSTHLPSRLEYEDYLRWCASHFEAKNQVQYRTEVKSVRAGSQNVDGKITSWIVTSLDSKGNFITKKARNIVIAVGGEPMIPQELKGIKSVAHSSQFISSIKKIHSQGVSRKIRFAVVGGGQSAAEIFDHLWSIFPESEILMIIKGASLRPSDDSPFVNEIFDPDRIDDIFTMPSSQRAASLTLDRGTNYGVVRPALLDHLYDKLYMQRITKPSPSKWNARILCNRTIVSATYKTTTNQQINGSTAAPTTTTILTLGDTWNQQRNRESIEVDYIFSATGYSCNTHEDILANLRPLLQDGIIMTDDKNPWLVQRDYRVLFDADKVHSNAGIWLQGCNEKTHGVSKLAS</sequence>
<proteinExistence type="inferred from homology"/>
<dbReference type="InterPro" id="IPR025700">
    <property type="entry name" value="Lys/Orn_oxygenase"/>
</dbReference>
<dbReference type="PANTHER" id="PTHR42802:SF1">
    <property type="entry name" value="L-ORNITHINE N(5)-MONOOXYGENASE"/>
    <property type="match status" value="1"/>
</dbReference>
<dbReference type="PANTHER" id="PTHR42802">
    <property type="entry name" value="MONOOXYGENASE"/>
    <property type="match status" value="1"/>
</dbReference>
<evidence type="ECO:0000256" key="1">
    <source>
        <dbReference type="ARBA" id="ARBA00001974"/>
    </source>
</evidence>
<organism evidence="11 12">
    <name type="scientific">Erysiphe neolycopersici</name>
    <dbReference type="NCBI Taxonomy" id="212602"/>
    <lineage>
        <taxon>Eukaryota</taxon>
        <taxon>Fungi</taxon>
        <taxon>Dikarya</taxon>
        <taxon>Ascomycota</taxon>
        <taxon>Pezizomycotina</taxon>
        <taxon>Leotiomycetes</taxon>
        <taxon>Erysiphales</taxon>
        <taxon>Erysiphaceae</taxon>
        <taxon>Erysiphe</taxon>
    </lineage>
</organism>
<evidence type="ECO:0000256" key="5">
    <source>
        <dbReference type="ARBA" id="ARBA00022630"/>
    </source>
</evidence>
<comment type="caution">
    <text evidence="11">The sequence shown here is derived from an EMBL/GenBank/DDBJ whole genome shotgun (WGS) entry which is preliminary data.</text>
</comment>
<evidence type="ECO:0000256" key="3">
    <source>
        <dbReference type="ARBA" id="ARBA00007588"/>
    </source>
</evidence>
<evidence type="ECO:0000256" key="6">
    <source>
        <dbReference type="ARBA" id="ARBA00022827"/>
    </source>
</evidence>
<reference evidence="11 12" key="1">
    <citation type="journal article" date="2018" name="BMC Genomics">
        <title>Comparative genome analyses reveal sequence features reflecting distinct modes of host-adaptation between dicot and monocot powdery mildew.</title>
        <authorList>
            <person name="Wu Y."/>
            <person name="Ma X."/>
            <person name="Pan Z."/>
            <person name="Kale S.D."/>
            <person name="Song Y."/>
            <person name="King H."/>
            <person name="Zhang Q."/>
            <person name="Presley C."/>
            <person name="Deng X."/>
            <person name="Wei C.I."/>
            <person name="Xiao S."/>
        </authorList>
    </citation>
    <scope>NUCLEOTIDE SEQUENCE [LARGE SCALE GENOMIC DNA]</scope>
    <source>
        <strain evidence="11">UMSG2</strain>
    </source>
</reference>
<evidence type="ECO:0000256" key="2">
    <source>
        <dbReference type="ARBA" id="ARBA00004924"/>
    </source>
</evidence>
<dbReference type="OrthoDB" id="3519933at2759"/>
<evidence type="ECO:0000256" key="7">
    <source>
        <dbReference type="ARBA" id="ARBA00022857"/>
    </source>
</evidence>
<dbReference type="AlphaFoldDB" id="A0A420I1I0"/>
<accession>A0A420I1I0</accession>
<comment type="catalytic activity">
    <reaction evidence="10">
        <text>L-ornithine + NADH + O2 = N(5)-hydroxy-L-ornithine + NAD(+) + H2O</text>
        <dbReference type="Rhea" id="RHEA:41512"/>
        <dbReference type="ChEBI" id="CHEBI:15377"/>
        <dbReference type="ChEBI" id="CHEBI:15379"/>
        <dbReference type="ChEBI" id="CHEBI:46911"/>
        <dbReference type="ChEBI" id="CHEBI:57540"/>
        <dbReference type="ChEBI" id="CHEBI:57945"/>
        <dbReference type="ChEBI" id="CHEBI:78275"/>
        <dbReference type="EC" id="1.14.13.196"/>
    </reaction>
</comment>
<evidence type="ECO:0000313" key="12">
    <source>
        <dbReference type="Proteomes" id="UP000286134"/>
    </source>
</evidence>
<evidence type="ECO:0000256" key="4">
    <source>
        <dbReference type="ARBA" id="ARBA00012881"/>
    </source>
</evidence>
<protein>
    <recommendedName>
        <fullName evidence="4">L-ornithine N(5)-monooxygenase [NAD(P)H]</fullName>
        <ecNumber evidence="4">1.14.13.196</ecNumber>
    </recommendedName>
</protein>
<keyword evidence="11" id="KW-0503">Monooxygenase</keyword>
<comment type="pathway">
    <text evidence="2">Siderophore biosynthesis.</text>
</comment>
<comment type="cofactor">
    <cofactor evidence="1">
        <name>FAD</name>
        <dbReference type="ChEBI" id="CHEBI:57692"/>
    </cofactor>
</comment>
<evidence type="ECO:0000313" key="11">
    <source>
        <dbReference type="EMBL" id="RKF63569.1"/>
    </source>
</evidence>
<dbReference type="Proteomes" id="UP000286134">
    <property type="component" value="Unassembled WGS sequence"/>
</dbReference>
<dbReference type="STRING" id="212602.A0A420I1I0"/>
<dbReference type="InterPro" id="IPR036188">
    <property type="entry name" value="FAD/NAD-bd_sf"/>
</dbReference>
<dbReference type="SUPFAM" id="SSF51905">
    <property type="entry name" value="FAD/NAD(P)-binding domain"/>
    <property type="match status" value="1"/>
</dbReference>
<keyword evidence="5" id="KW-0285">Flavoprotein</keyword>
<keyword evidence="7" id="KW-0521">NADP</keyword>
<dbReference type="GO" id="GO:0004497">
    <property type="term" value="F:monooxygenase activity"/>
    <property type="evidence" value="ECO:0007669"/>
    <property type="project" value="UniProtKB-KW"/>
</dbReference>
<evidence type="ECO:0000256" key="8">
    <source>
        <dbReference type="ARBA" id="ARBA00023002"/>
    </source>
</evidence>
<dbReference type="EC" id="1.14.13.196" evidence="4"/>
<keyword evidence="6" id="KW-0274">FAD</keyword>
<dbReference type="PRINTS" id="PR00368">
    <property type="entry name" value="FADPNR"/>
</dbReference>
<comment type="catalytic activity">
    <reaction evidence="9">
        <text>L-ornithine + NADPH + O2 = N(5)-hydroxy-L-ornithine + NADP(+) + H2O</text>
        <dbReference type="Rhea" id="RHEA:41508"/>
        <dbReference type="ChEBI" id="CHEBI:15377"/>
        <dbReference type="ChEBI" id="CHEBI:15379"/>
        <dbReference type="ChEBI" id="CHEBI:46911"/>
        <dbReference type="ChEBI" id="CHEBI:57783"/>
        <dbReference type="ChEBI" id="CHEBI:58349"/>
        <dbReference type="ChEBI" id="CHEBI:78275"/>
        <dbReference type="EC" id="1.14.13.196"/>
    </reaction>
</comment>
<evidence type="ECO:0000256" key="10">
    <source>
        <dbReference type="ARBA" id="ARBA00049248"/>
    </source>
</evidence>
<dbReference type="GO" id="GO:0006879">
    <property type="term" value="P:intracellular iron ion homeostasis"/>
    <property type="evidence" value="ECO:0007669"/>
    <property type="project" value="TreeGrafter"/>
</dbReference>
<dbReference type="Gene3D" id="3.50.50.60">
    <property type="entry name" value="FAD/NAD(P)-binding domain"/>
    <property type="match status" value="1"/>
</dbReference>
<name>A0A420I1I0_9PEZI</name>
<evidence type="ECO:0000256" key="9">
    <source>
        <dbReference type="ARBA" id="ARBA00047598"/>
    </source>
</evidence>
<keyword evidence="12" id="KW-1185">Reference proteome</keyword>
<dbReference type="Pfam" id="PF13434">
    <property type="entry name" value="Lys_Orn_oxgnase"/>
    <property type="match status" value="1"/>
</dbReference>